<feature type="short sequence motif" description="GXSXG" evidence="4">
    <location>
        <begin position="51"/>
        <end position="55"/>
    </location>
</feature>
<evidence type="ECO:0000256" key="2">
    <source>
        <dbReference type="ARBA" id="ARBA00022963"/>
    </source>
</evidence>
<sequence length="413" mass="44281">MPTSPPTALVLSGGGARAAYQVGVLQAIAQMRREALGPKEARSNPFDIIVGTSAGAINSAALACHADRFDTAIEQLVAVWSEFQADRVYRADALGVIRSGAQWLTMLSLGWALARWRRFRPRSLLDNGPLETLLHELIPMQRLPQMLARRHLRALAVTAFSYSTGEHVTFYSAAQALRPWVRSQRMAAPTQLGHEHLLASAAIPFVFPAHSIMHEGQAGWYGDGSMRQSAPLSPAIHLGAERMLVIGAGRMHEPPAPRASDRRYPSLAQIAGHALSSIFLDALAVDVERLARINRTLSLLPPAALSQTPLRPVECLVIAPSQRLDDIAARHVDALPAPVRTLLHGVGVGRAGGPQTQGSALASYLLFEAPFTRELMALGAADARARQAEVAQFFGWPRATGDTASGAVQASAA</sequence>
<reference evidence="6 7" key="1">
    <citation type="submission" date="2023-02" db="EMBL/GenBank/DDBJ databases">
        <title>Bacterial whole genomic sequence of Curvibacter sp. HBC61.</title>
        <authorList>
            <person name="Le V."/>
            <person name="Ko S.-R."/>
            <person name="Ahn C.-Y."/>
            <person name="Oh H.-M."/>
        </authorList>
    </citation>
    <scope>NUCLEOTIDE SEQUENCE [LARGE SCALE GENOMIC DNA]</scope>
    <source>
        <strain evidence="6 7">HBC61</strain>
    </source>
</reference>
<accession>A0ABT5MU91</accession>
<evidence type="ECO:0000256" key="3">
    <source>
        <dbReference type="ARBA" id="ARBA00023098"/>
    </source>
</evidence>
<dbReference type="Pfam" id="PF01734">
    <property type="entry name" value="Patatin"/>
    <property type="match status" value="1"/>
</dbReference>
<dbReference type="InterPro" id="IPR002641">
    <property type="entry name" value="PNPLA_dom"/>
</dbReference>
<feature type="active site" description="Proton acceptor" evidence="4">
    <location>
        <position position="223"/>
    </location>
</feature>
<dbReference type="Gene3D" id="3.40.1090.10">
    <property type="entry name" value="Cytosolic phospholipase A2 catalytic domain"/>
    <property type="match status" value="1"/>
</dbReference>
<keyword evidence="1 4" id="KW-0378">Hydrolase</keyword>
<dbReference type="InterPro" id="IPR050301">
    <property type="entry name" value="NTE"/>
</dbReference>
<dbReference type="RefSeq" id="WP_273948856.1">
    <property type="nucleotide sequence ID" value="NZ_JAQSIP010000002.1"/>
</dbReference>
<dbReference type="PROSITE" id="PS51635">
    <property type="entry name" value="PNPLA"/>
    <property type="match status" value="1"/>
</dbReference>
<dbReference type="SUPFAM" id="SSF52151">
    <property type="entry name" value="FabD/lysophospholipase-like"/>
    <property type="match status" value="1"/>
</dbReference>
<evidence type="ECO:0000256" key="1">
    <source>
        <dbReference type="ARBA" id="ARBA00022801"/>
    </source>
</evidence>
<organism evidence="6 7">
    <name type="scientific">Curvibacter cyanobacteriorum</name>
    <dbReference type="NCBI Taxonomy" id="3026422"/>
    <lineage>
        <taxon>Bacteria</taxon>
        <taxon>Pseudomonadati</taxon>
        <taxon>Pseudomonadota</taxon>
        <taxon>Betaproteobacteria</taxon>
        <taxon>Burkholderiales</taxon>
        <taxon>Comamonadaceae</taxon>
        <taxon>Curvibacter</taxon>
    </lineage>
</organism>
<dbReference type="EMBL" id="JAQSIP010000002">
    <property type="protein sequence ID" value="MDD0837612.1"/>
    <property type="molecule type" value="Genomic_DNA"/>
</dbReference>
<dbReference type="PANTHER" id="PTHR14226:SF57">
    <property type="entry name" value="BLR7027 PROTEIN"/>
    <property type="match status" value="1"/>
</dbReference>
<gene>
    <name evidence="6" type="ORF">PSQ40_03405</name>
</gene>
<protein>
    <submittedName>
        <fullName evidence="6">Patatin-like phospholipase family protein</fullName>
    </submittedName>
</protein>
<feature type="active site" description="Nucleophile" evidence="4">
    <location>
        <position position="53"/>
    </location>
</feature>
<name>A0ABT5MU91_9BURK</name>
<dbReference type="InterPro" id="IPR016035">
    <property type="entry name" value="Acyl_Trfase/lysoPLipase"/>
</dbReference>
<keyword evidence="2 4" id="KW-0442">Lipid degradation</keyword>
<comment type="caution">
    <text evidence="6">The sequence shown here is derived from an EMBL/GenBank/DDBJ whole genome shotgun (WGS) entry which is preliminary data.</text>
</comment>
<dbReference type="PANTHER" id="PTHR14226">
    <property type="entry name" value="NEUROPATHY TARGET ESTERASE/SWISS CHEESE D.MELANOGASTER"/>
    <property type="match status" value="1"/>
</dbReference>
<keyword evidence="3 4" id="KW-0443">Lipid metabolism</keyword>
<keyword evidence="7" id="KW-1185">Reference proteome</keyword>
<proteinExistence type="predicted"/>
<evidence type="ECO:0000259" key="5">
    <source>
        <dbReference type="PROSITE" id="PS51635"/>
    </source>
</evidence>
<evidence type="ECO:0000256" key="4">
    <source>
        <dbReference type="PROSITE-ProRule" id="PRU01161"/>
    </source>
</evidence>
<comment type="caution">
    <text evidence="4">Lacks conserved residue(s) required for the propagation of feature annotation.</text>
</comment>
<evidence type="ECO:0000313" key="6">
    <source>
        <dbReference type="EMBL" id="MDD0837612.1"/>
    </source>
</evidence>
<dbReference type="Proteomes" id="UP001528673">
    <property type="component" value="Unassembled WGS sequence"/>
</dbReference>
<feature type="domain" description="PNPLA" evidence="5">
    <location>
        <begin position="9"/>
        <end position="236"/>
    </location>
</feature>
<evidence type="ECO:0000313" key="7">
    <source>
        <dbReference type="Proteomes" id="UP001528673"/>
    </source>
</evidence>